<dbReference type="VEuPathDB" id="FungiDB:JI435_406280"/>
<dbReference type="Proteomes" id="UP000663193">
    <property type="component" value="Chromosome 5"/>
</dbReference>
<protein>
    <submittedName>
        <fullName evidence="1">Uncharacterized protein</fullName>
    </submittedName>
</protein>
<gene>
    <name evidence="1" type="ORF">JI435_406280</name>
</gene>
<organism evidence="1 2">
    <name type="scientific">Phaeosphaeria nodorum (strain SN15 / ATCC MYA-4574 / FGSC 10173)</name>
    <name type="common">Glume blotch fungus</name>
    <name type="synonym">Parastagonospora nodorum</name>
    <dbReference type="NCBI Taxonomy" id="321614"/>
    <lineage>
        <taxon>Eukaryota</taxon>
        <taxon>Fungi</taxon>
        <taxon>Dikarya</taxon>
        <taxon>Ascomycota</taxon>
        <taxon>Pezizomycotina</taxon>
        <taxon>Dothideomycetes</taxon>
        <taxon>Pleosporomycetidae</taxon>
        <taxon>Pleosporales</taxon>
        <taxon>Pleosporineae</taxon>
        <taxon>Phaeosphaeriaceae</taxon>
        <taxon>Parastagonospora</taxon>
    </lineage>
</organism>
<evidence type="ECO:0000313" key="2">
    <source>
        <dbReference type="Proteomes" id="UP000663193"/>
    </source>
</evidence>
<evidence type="ECO:0000313" key="1">
    <source>
        <dbReference type="EMBL" id="QRC94745.1"/>
    </source>
</evidence>
<proteinExistence type="predicted"/>
<accession>A0A7U2F130</accession>
<dbReference type="AlphaFoldDB" id="A0A7U2F130"/>
<reference evidence="2" key="1">
    <citation type="journal article" date="2021" name="BMC Genomics">
        <title>Chromosome-level genome assembly and manually-curated proteome of model necrotroph Parastagonospora nodorum Sn15 reveals a genome-wide trove of candidate effector homologs, and redundancy of virulence-related functions within an accessory chromosome.</title>
        <authorList>
            <person name="Bertazzoni S."/>
            <person name="Jones D.A.B."/>
            <person name="Phan H.T."/>
            <person name="Tan K.-C."/>
            <person name="Hane J.K."/>
        </authorList>
    </citation>
    <scope>NUCLEOTIDE SEQUENCE [LARGE SCALE GENOMIC DNA]</scope>
    <source>
        <strain evidence="2">SN15 / ATCC MYA-4574 / FGSC 10173)</strain>
    </source>
</reference>
<name>A0A7U2F130_PHANO</name>
<sequence>MVFHSILSLNRDVSQLCFRARVSSFSLSVSDFAGSIDLNVVFSSEKPIGLWTKVCFTCTGGTELMLTRSPPSTILMIYPDAHHMA</sequence>
<dbReference type="EMBL" id="CP069027">
    <property type="protein sequence ID" value="QRC94745.1"/>
    <property type="molecule type" value="Genomic_DNA"/>
</dbReference>
<keyword evidence="2" id="KW-1185">Reference proteome</keyword>